<dbReference type="Proteomes" id="UP000566819">
    <property type="component" value="Unassembled WGS sequence"/>
</dbReference>
<name>A0A8H4QFB0_9HELO</name>
<dbReference type="EMBL" id="JAAMPI010002745">
    <property type="protein sequence ID" value="KAF4609621.1"/>
    <property type="molecule type" value="Genomic_DNA"/>
</dbReference>
<keyword evidence="1" id="KW-0812">Transmembrane</keyword>
<evidence type="ECO:0000313" key="3">
    <source>
        <dbReference type="Proteomes" id="UP000566819"/>
    </source>
</evidence>
<gene>
    <name evidence="2" type="ORF">G7Y89_g15834</name>
</gene>
<dbReference type="OrthoDB" id="5215911at2759"/>
<comment type="caution">
    <text evidence="2">The sequence shown here is derived from an EMBL/GenBank/DDBJ whole genome shotgun (WGS) entry which is preliminary data.</text>
</comment>
<evidence type="ECO:0000256" key="1">
    <source>
        <dbReference type="SAM" id="Phobius"/>
    </source>
</evidence>
<protein>
    <submittedName>
        <fullName evidence="2">Uncharacterized protein</fullName>
    </submittedName>
</protein>
<keyword evidence="1" id="KW-1133">Transmembrane helix</keyword>
<proteinExistence type="predicted"/>
<feature type="transmembrane region" description="Helical" evidence="1">
    <location>
        <begin position="83"/>
        <end position="104"/>
    </location>
</feature>
<reference evidence="2 3" key="1">
    <citation type="submission" date="2020-03" db="EMBL/GenBank/DDBJ databases">
        <title>Draft Genome Sequence of Cudoniella acicularis.</title>
        <authorList>
            <person name="Buettner E."/>
            <person name="Kellner H."/>
        </authorList>
    </citation>
    <scope>NUCLEOTIDE SEQUENCE [LARGE SCALE GENOMIC DNA]</scope>
    <source>
        <strain evidence="2 3">DSM 108380</strain>
    </source>
</reference>
<feature type="transmembrane region" description="Helical" evidence="1">
    <location>
        <begin position="55"/>
        <end position="77"/>
    </location>
</feature>
<accession>A0A8H4QFB0</accession>
<dbReference type="AlphaFoldDB" id="A0A8H4QFB0"/>
<sequence>MATPHNDIVPGTVRLVDVGGDIHARHLEGNREIVLVPKPSSDPEDPLNRSRKRKLLSIGMCYVYTIGEMTIPDLFFAHDRGTYMGIYAFLLFGSNFLAPQVPLLDGEHKY</sequence>
<keyword evidence="3" id="KW-1185">Reference proteome</keyword>
<evidence type="ECO:0000313" key="2">
    <source>
        <dbReference type="EMBL" id="KAF4609621.1"/>
    </source>
</evidence>
<keyword evidence="1" id="KW-0472">Membrane</keyword>
<organism evidence="2 3">
    <name type="scientific">Cudoniella acicularis</name>
    <dbReference type="NCBI Taxonomy" id="354080"/>
    <lineage>
        <taxon>Eukaryota</taxon>
        <taxon>Fungi</taxon>
        <taxon>Dikarya</taxon>
        <taxon>Ascomycota</taxon>
        <taxon>Pezizomycotina</taxon>
        <taxon>Leotiomycetes</taxon>
        <taxon>Helotiales</taxon>
        <taxon>Tricladiaceae</taxon>
        <taxon>Cudoniella</taxon>
    </lineage>
</organism>